<protein>
    <submittedName>
        <fullName evidence="1">Uncharacterized protein</fullName>
    </submittedName>
</protein>
<gene>
    <name evidence="1" type="ORF">BD311DRAFT_676681</name>
</gene>
<sequence length="210" mass="23507">DVLEQAIRLLKAYYTDKFVQWKNHCVPRVLPFSLHDANPIGIILLAKVVEEPSMLPVAFYLCATLRPKILDGWKRHDGKTAYLSREDAEAAVAGYGALSRDYGSMFDRIFAVLVAWACKLRGPGGCKEGMERLRDRLKESLASRSPVMLDSCDIYLASAALPVSPTLPPVLCGACKDELIRRDKVERRKVWCALPAMFCLYKDGNQCNVL</sequence>
<proteinExistence type="predicted"/>
<dbReference type="EMBL" id="ML143553">
    <property type="protein sequence ID" value="TBU22198.1"/>
    <property type="molecule type" value="Genomic_DNA"/>
</dbReference>
<dbReference type="OrthoDB" id="3036049at2759"/>
<reference evidence="1" key="1">
    <citation type="submission" date="2019-01" db="EMBL/GenBank/DDBJ databases">
        <title>Draft genome sequences of three monokaryotic isolates of the white-rot basidiomycete fungus Dichomitus squalens.</title>
        <authorList>
            <consortium name="DOE Joint Genome Institute"/>
            <person name="Lopez S.C."/>
            <person name="Andreopoulos B."/>
            <person name="Pangilinan J."/>
            <person name="Lipzen A."/>
            <person name="Riley R."/>
            <person name="Ahrendt S."/>
            <person name="Ng V."/>
            <person name="Barry K."/>
            <person name="Daum C."/>
            <person name="Grigoriev I.V."/>
            <person name="Hilden K.S."/>
            <person name="Makela M.R."/>
            <person name="de Vries R.P."/>
        </authorList>
    </citation>
    <scope>NUCLEOTIDE SEQUENCE [LARGE SCALE GENOMIC DNA]</scope>
    <source>
        <strain evidence="1">OM18370.1</strain>
    </source>
</reference>
<evidence type="ECO:0000313" key="1">
    <source>
        <dbReference type="EMBL" id="TBU22198.1"/>
    </source>
</evidence>
<name>A0A4Q9M7T4_9APHY</name>
<dbReference type="AlphaFoldDB" id="A0A4Q9M7T4"/>
<accession>A0A4Q9M7T4</accession>
<dbReference type="Proteomes" id="UP000292957">
    <property type="component" value="Unassembled WGS sequence"/>
</dbReference>
<feature type="non-terminal residue" evidence="1">
    <location>
        <position position="1"/>
    </location>
</feature>
<organism evidence="1">
    <name type="scientific">Dichomitus squalens</name>
    <dbReference type="NCBI Taxonomy" id="114155"/>
    <lineage>
        <taxon>Eukaryota</taxon>
        <taxon>Fungi</taxon>
        <taxon>Dikarya</taxon>
        <taxon>Basidiomycota</taxon>
        <taxon>Agaricomycotina</taxon>
        <taxon>Agaricomycetes</taxon>
        <taxon>Polyporales</taxon>
        <taxon>Polyporaceae</taxon>
        <taxon>Dichomitus</taxon>
    </lineage>
</organism>